<keyword evidence="1" id="KW-1133">Transmembrane helix</keyword>
<evidence type="ECO:0000313" key="2">
    <source>
        <dbReference type="EMBL" id="CAD7285636.1"/>
    </source>
</evidence>
<dbReference type="EMBL" id="OA900491">
    <property type="protein sequence ID" value="CAD7285636.1"/>
    <property type="molecule type" value="Genomic_DNA"/>
</dbReference>
<reference evidence="2" key="1">
    <citation type="submission" date="2020-11" db="EMBL/GenBank/DDBJ databases">
        <authorList>
            <person name="Tran Van P."/>
        </authorList>
    </citation>
    <scope>NUCLEOTIDE SEQUENCE</scope>
</reference>
<organism evidence="2">
    <name type="scientific">Notodromas monacha</name>
    <dbReference type="NCBI Taxonomy" id="399045"/>
    <lineage>
        <taxon>Eukaryota</taxon>
        <taxon>Metazoa</taxon>
        <taxon>Ecdysozoa</taxon>
        <taxon>Arthropoda</taxon>
        <taxon>Crustacea</taxon>
        <taxon>Oligostraca</taxon>
        <taxon>Ostracoda</taxon>
        <taxon>Podocopa</taxon>
        <taxon>Podocopida</taxon>
        <taxon>Cypridocopina</taxon>
        <taxon>Cypridoidea</taxon>
        <taxon>Cyprididae</taxon>
        <taxon>Notodromas</taxon>
    </lineage>
</organism>
<dbReference type="AlphaFoldDB" id="A0A7R9C1P2"/>
<keyword evidence="3" id="KW-1185">Reference proteome</keyword>
<keyword evidence="1" id="KW-0472">Membrane</keyword>
<dbReference type="OrthoDB" id="8912589at2759"/>
<proteinExistence type="predicted"/>
<sequence length="83" mass="9066">MGSGAGVVNCFNGLLWLLILFFFSFYLAGFCAWWYVIILPCSACIDSCTPLSDKLLKGVQFPYFCAKCMVAGKSLGELGNCCK</sequence>
<keyword evidence="1" id="KW-0812">Transmembrane</keyword>
<dbReference type="Proteomes" id="UP000678499">
    <property type="component" value="Unassembled WGS sequence"/>
</dbReference>
<evidence type="ECO:0000256" key="1">
    <source>
        <dbReference type="SAM" id="Phobius"/>
    </source>
</evidence>
<accession>A0A7R9C1P2</accession>
<dbReference type="EMBL" id="CAJPEX010018454">
    <property type="protein sequence ID" value="CAG0925788.1"/>
    <property type="molecule type" value="Genomic_DNA"/>
</dbReference>
<dbReference type="PANTHER" id="PTHR39948:SF1">
    <property type="entry name" value="GEO11419P1"/>
    <property type="match status" value="1"/>
</dbReference>
<feature type="transmembrane region" description="Helical" evidence="1">
    <location>
        <begin position="12"/>
        <end position="36"/>
    </location>
</feature>
<name>A0A7R9C1P2_9CRUS</name>
<protein>
    <submittedName>
        <fullName evidence="2">Uncharacterized protein</fullName>
    </submittedName>
</protein>
<gene>
    <name evidence="2" type="ORF">NMOB1V02_LOCUS13238</name>
</gene>
<evidence type="ECO:0000313" key="3">
    <source>
        <dbReference type="Proteomes" id="UP000678499"/>
    </source>
</evidence>
<dbReference type="PANTHER" id="PTHR39948">
    <property type="entry name" value="GEO11419P1"/>
    <property type="match status" value="1"/>
</dbReference>